<feature type="compositionally biased region" description="Basic and acidic residues" evidence="1">
    <location>
        <begin position="660"/>
        <end position="671"/>
    </location>
</feature>
<dbReference type="GO" id="GO:0000462">
    <property type="term" value="P:maturation of SSU-rRNA from tricistronic rRNA transcript (SSU-rRNA, 5.8S rRNA, LSU-rRNA)"/>
    <property type="evidence" value="ECO:0007669"/>
    <property type="project" value="TreeGrafter"/>
</dbReference>
<evidence type="ECO:0000313" key="3">
    <source>
        <dbReference type="Proteomes" id="UP000663827"/>
    </source>
</evidence>
<dbReference type="Proteomes" id="UP000663827">
    <property type="component" value="Unassembled WGS sequence"/>
</dbReference>
<dbReference type="AlphaFoldDB" id="A0A8H3DZC5"/>
<feature type="region of interest" description="Disordered" evidence="1">
    <location>
        <begin position="639"/>
        <end position="671"/>
    </location>
</feature>
<organism evidence="2 3">
    <name type="scientific">Rhizoctonia solani</name>
    <dbReference type="NCBI Taxonomy" id="456999"/>
    <lineage>
        <taxon>Eukaryota</taxon>
        <taxon>Fungi</taxon>
        <taxon>Dikarya</taxon>
        <taxon>Basidiomycota</taxon>
        <taxon>Agaricomycotina</taxon>
        <taxon>Agaricomycetes</taxon>
        <taxon>Cantharellales</taxon>
        <taxon>Ceratobasidiaceae</taxon>
        <taxon>Rhizoctonia</taxon>
    </lineage>
</organism>
<feature type="compositionally biased region" description="Polar residues" evidence="1">
    <location>
        <begin position="1"/>
        <end position="16"/>
    </location>
</feature>
<feature type="compositionally biased region" description="Low complexity" evidence="1">
    <location>
        <begin position="532"/>
        <end position="552"/>
    </location>
</feature>
<evidence type="ECO:0000313" key="2">
    <source>
        <dbReference type="EMBL" id="CAE7111456.1"/>
    </source>
</evidence>
<feature type="region of interest" description="Disordered" evidence="1">
    <location>
        <begin position="423"/>
        <end position="456"/>
    </location>
</feature>
<feature type="region of interest" description="Disordered" evidence="1">
    <location>
        <begin position="525"/>
        <end position="570"/>
    </location>
</feature>
<dbReference type="PANTHER" id="PTHR28096:SF1">
    <property type="entry name" value="PROTEIN FAF1"/>
    <property type="match status" value="1"/>
</dbReference>
<name>A0A8H3DZC5_9AGAM</name>
<dbReference type="GO" id="GO:0005730">
    <property type="term" value="C:nucleolus"/>
    <property type="evidence" value="ECO:0007669"/>
    <property type="project" value="TreeGrafter"/>
</dbReference>
<protein>
    <submittedName>
        <fullName evidence="2">Uncharacterized protein</fullName>
    </submittedName>
</protein>
<feature type="compositionally biased region" description="Basic and acidic residues" evidence="1">
    <location>
        <begin position="423"/>
        <end position="449"/>
    </location>
</feature>
<dbReference type="PANTHER" id="PTHR28096">
    <property type="entry name" value="PROTEIN FAF1"/>
    <property type="match status" value="1"/>
</dbReference>
<evidence type="ECO:0000256" key="1">
    <source>
        <dbReference type="SAM" id="MobiDB-lite"/>
    </source>
</evidence>
<accession>A0A8H3DZC5</accession>
<dbReference type="InterPro" id="IPR053030">
    <property type="entry name" value="Ribosomal_biogenesis_FAF1-like"/>
</dbReference>
<reference evidence="2" key="1">
    <citation type="submission" date="2021-01" db="EMBL/GenBank/DDBJ databases">
        <authorList>
            <person name="Kaushik A."/>
        </authorList>
    </citation>
    <scope>NUCLEOTIDE SEQUENCE</scope>
    <source>
        <strain evidence="2">AG5</strain>
    </source>
</reference>
<feature type="compositionally biased region" description="Polar residues" evidence="1">
    <location>
        <begin position="30"/>
        <end position="40"/>
    </location>
</feature>
<sequence length="671" mass="73101">MSKRPSTASSSISQNAHPAGDEERDKLLSMLNSHGQSFLSSFKLPVGKPAASKPSKKKKRKLQESQEAESTVPDDKLEGPKATPIPSASISKTPDVVVFDARAGTSSQPLVRGKGKGFMSSKIHHVQSESQPKPSQEDSDAESDQDISNARNDKLLHELVHSQLLSNPDTFGAKQGSAKRSRTVAGRLLELADDVKIGRGAEALKAKENSHHAKRVRLGLLGKAKEREVKALEEAKMLGNYHPSIKKNFDSLSSGGAKRRRERGLALGIGKFRNGALTLSKNDIKSVEGAPLDSPWSGRNNPDPPTMRKIGLRRALSTKPVPRQADPEFVQEDVDEHGHVITTTRRQPARKNSLLARVFRKKSRQSEDLRTVHSGEAMVVHPPPMHPADEYDGPHSFGGAGTHLMTEVPMHEHSIREHSVRGGHSVHDHHSARDQHSVRGHSVRGDHSVHGGTVYGDNVSRGYPDYASTAGGTRVYEHDYGHEGYHDPHHDHVTVVGGSPSQVTSPHSYHHIPVSAPATVVHRDRDHDLHSRSGSSSRSSRSGRTGRTGVSRARTHAPSGEVEVNLQPGEKQEFVIGPNTQLIVPDDVELEISDGKGGWLPYHESLLRRPPREEVYVISGGSNFIVEDELGNVLHRSQPSTYSAAPVSTAGSVAGRSTRSRRDDGRIYVDA</sequence>
<proteinExistence type="predicted"/>
<feature type="region of interest" description="Disordered" evidence="1">
    <location>
        <begin position="1"/>
        <end position="146"/>
    </location>
</feature>
<comment type="caution">
    <text evidence="2">The sequence shown here is derived from an EMBL/GenBank/DDBJ whole genome shotgun (WGS) entry which is preliminary data.</text>
</comment>
<gene>
    <name evidence="2" type="ORF">RDB_LOCUS48705</name>
</gene>
<dbReference type="EMBL" id="CAJNJQ010000962">
    <property type="protein sequence ID" value="CAE7111456.1"/>
    <property type="molecule type" value="Genomic_DNA"/>
</dbReference>